<dbReference type="SUPFAM" id="SSF52833">
    <property type="entry name" value="Thioredoxin-like"/>
    <property type="match status" value="1"/>
</dbReference>
<dbReference type="Pfam" id="PF13417">
    <property type="entry name" value="GST_N_3"/>
    <property type="match status" value="1"/>
</dbReference>
<dbReference type="SUPFAM" id="SSF47616">
    <property type="entry name" value="GST C-terminal domain-like"/>
    <property type="match status" value="1"/>
</dbReference>
<dbReference type="InterPro" id="IPR036282">
    <property type="entry name" value="Glutathione-S-Trfase_C_sf"/>
</dbReference>
<comment type="caution">
    <text evidence="2">The sequence shown here is derived from an EMBL/GenBank/DDBJ whole genome shotgun (WGS) entry which is preliminary data.</text>
</comment>
<dbReference type="Pfam" id="PF13410">
    <property type="entry name" value="GST_C_2"/>
    <property type="match status" value="1"/>
</dbReference>
<evidence type="ECO:0000313" key="3">
    <source>
        <dbReference type="Proteomes" id="UP000664293"/>
    </source>
</evidence>
<evidence type="ECO:0000259" key="1">
    <source>
        <dbReference type="Pfam" id="PF13417"/>
    </source>
</evidence>
<dbReference type="InterPro" id="IPR036249">
    <property type="entry name" value="Thioredoxin-like_sf"/>
</dbReference>
<dbReference type="Gene3D" id="1.20.1050.10">
    <property type="match status" value="1"/>
</dbReference>
<proteinExistence type="predicted"/>
<accession>A0ABS3E3M4</accession>
<dbReference type="RefSeq" id="WP_206998931.1">
    <property type="nucleotide sequence ID" value="NZ_JAEKJR010000001.1"/>
</dbReference>
<reference evidence="2 3" key="1">
    <citation type="submission" date="2020-12" db="EMBL/GenBank/DDBJ databases">
        <title>Oil enriched cultivation method for isolating marine PHA-producing bacteria.</title>
        <authorList>
            <person name="Zheng W."/>
            <person name="Yu S."/>
            <person name="Huang Y."/>
        </authorList>
    </citation>
    <scope>NUCLEOTIDE SEQUENCE [LARGE SCALE GENOMIC DNA]</scope>
    <source>
        <strain evidence="2 3">SN0-2</strain>
    </source>
</reference>
<protein>
    <submittedName>
        <fullName evidence="2">Glutathione S-transferase family protein</fullName>
    </submittedName>
</protein>
<dbReference type="EMBL" id="JAEKJR010000001">
    <property type="protein sequence ID" value="MBN8429823.1"/>
    <property type="molecule type" value="Genomic_DNA"/>
</dbReference>
<dbReference type="CDD" id="cd00299">
    <property type="entry name" value="GST_C_family"/>
    <property type="match status" value="1"/>
</dbReference>
<dbReference type="Gene3D" id="3.40.30.10">
    <property type="entry name" value="Glutaredoxin"/>
    <property type="match status" value="1"/>
</dbReference>
<sequence>MSSIDPIQIFGHIGSPYSRKMVALMRYRQIPYRVTWGDPREALQSLGVAVPKPALLPVLLLPGDDEQPHPQPEALCDSTPLIRRLEHLYSDRSVLPQDPALAFIDYLLEDYADEWVTKFMFHYRWHFAADAGHAGNLLPLGYSVSLPDAMLQQMSVMLSERQIGRLGVVGSSEQTAPVIEAGYRRFLQVMEAHLASQPYMLGSRPGSGDFALYGQLTQLVGVDPTPRHIALDLAPRVVAWTSLMEDQSGLDLAGAQWNDPVDLPSTLRPLLNEIGRTYVPAQLANAAALQAGQSIWECEIDGRRWVQSAFAYQGKCLSWLREEFAQLAKADQQRVLGALDGTGCEALLVGLV</sequence>
<name>A0ABS3E3M4_9GAMM</name>
<gene>
    <name evidence="2" type="ORF">JF535_03050</name>
</gene>
<dbReference type="InterPro" id="IPR004045">
    <property type="entry name" value="Glutathione_S-Trfase_N"/>
</dbReference>
<evidence type="ECO:0000313" key="2">
    <source>
        <dbReference type="EMBL" id="MBN8429823.1"/>
    </source>
</evidence>
<keyword evidence="3" id="KW-1185">Reference proteome</keyword>
<dbReference type="Proteomes" id="UP000664293">
    <property type="component" value="Unassembled WGS sequence"/>
</dbReference>
<organism evidence="2 3">
    <name type="scientific">Microbulbifer salipaludis</name>
    <dbReference type="NCBI Taxonomy" id="187980"/>
    <lineage>
        <taxon>Bacteria</taxon>
        <taxon>Pseudomonadati</taxon>
        <taxon>Pseudomonadota</taxon>
        <taxon>Gammaproteobacteria</taxon>
        <taxon>Cellvibrionales</taxon>
        <taxon>Microbulbiferaceae</taxon>
        <taxon>Microbulbifer</taxon>
    </lineage>
</organism>
<feature type="domain" description="GST N-terminal" evidence="1">
    <location>
        <begin position="14"/>
        <end position="92"/>
    </location>
</feature>